<feature type="compositionally biased region" description="Low complexity" evidence="1">
    <location>
        <begin position="25"/>
        <end position="43"/>
    </location>
</feature>
<dbReference type="OrthoDB" id="5197164at2"/>
<sequence length="195" mass="21045">MAALVAAVAAGCGGDQEEPEPSDPSPATTEPALTAPPTTTPEEQAEAEIIAIFEDLIAAWDEFKSSASDYGGGSGIAWNVELVETWPLKAQASVELTNWVAVWRQTEIEQRGNSVIVGHEVATIQFDAAGSGLHEAASTACLDLSALRYVTFDEDVAELDYVPDRSQTWTMDWAFGPDKADWRLEAIDITRNEQC</sequence>
<feature type="region of interest" description="Disordered" evidence="1">
    <location>
        <begin position="1"/>
        <end position="43"/>
    </location>
</feature>
<proteinExistence type="predicted"/>
<dbReference type="AlphaFoldDB" id="A0A4R5CTF8"/>
<dbReference type="EMBL" id="SMKZ01000037">
    <property type="protein sequence ID" value="TDE02201.1"/>
    <property type="molecule type" value="Genomic_DNA"/>
</dbReference>
<evidence type="ECO:0000313" key="2">
    <source>
        <dbReference type="EMBL" id="TDE02201.1"/>
    </source>
</evidence>
<dbReference type="InParanoid" id="A0A4R5CTF8"/>
<evidence type="ECO:0000256" key="1">
    <source>
        <dbReference type="SAM" id="MobiDB-lite"/>
    </source>
</evidence>
<protein>
    <recommendedName>
        <fullName evidence="4">Nuclear transport factor 2 family protein</fullName>
    </recommendedName>
</protein>
<gene>
    <name evidence="2" type="ORF">E1269_22015</name>
</gene>
<evidence type="ECO:0000313" key="3">
    <source>
        <dbReference type="Proteomes" id="UP000294739"/>
    </source>
</evidence>
<reference evidence="2 3" key="1">
    <citation type="submission" date="2019-03" db="EMBL/GenBank/DDBJ databases">
        <title>Draft genome sequences of novel Actinobacteria.</title>
        <authorList>
            <person name="Sahin N."/>
            <person name="Ay H."/>
            <person name="Saygin H."/>
        </authorList>
    </citation>
    <scope>NUCLEOTIDE SEQUENCE [LARGE SCALE GENOMIC DNA]</scope>
    <source>
        <strain evidence="2 3">5K138</strain>
    </source>
</reference>
<accession>A0A4R5CTF8</accession>
<name>A0A4R5CTF8_9ACTN</name>
<keyword evidence="3" id="KW-1185">Reference proteome</keyword>
<dbReference type="Proteomes" id="UP000294739">
    <property type="component" value="Unassembled WGS sequence"/>
</dbReference>
<organism evidence="2 3">
    <name type="scientific">Jiangella asiatica</name>
    <dbReference type="NCBI Taxonomy" id="2530372"/>
    <lineage>
        <taxon>Bacteria</taxon>
        <taxon>Bacillati</taxon>
        <taxon>Actinomycetota</taxon>
        <taxon>Actinomycetes</taxon>
        <taxon>Jiangellales</taxon>
        <taxon>Jiangellaceae</taxon>
        <taxon>Jiangella</taxon>
    </lineage>
</organism>
<feature type="compositionally biased region" description="Low complexity" evidence="1">
    <location>
        <begin position="1"/>
        <end position="10"/>
    </location>
</feature>
<comment type="caution">
    <text evidence="2">The sequence shown here is derived from an EMBL/GenBank/DDBJ whole genome shotgun (WGS) entry which is preliminary data.</text>
</comment>
<evidence type="ECO:0008006" key="4">
    <source>
        <dbReference type="Google" id="ProtNLM"/>
    </source>
</evidence>